<feature type="region of interest" description="Disordered" evidence="1">
    <location>
        <begin position="214"/>
        <end position="233"/>
    </location>
</feature>
<feature type="region of interest" description="Disordered" evidence="1">
    <location>
        <begin position="272"/>
        <end position="291"/>
    </location>
</feature>
<evidence type="ECO:0000313" key="2">
    <source>
        <dbReference type="EMBL" id="GFR42784.1"/>
    </source>
</evidence>
<feature type="compositionally biased region" description="Polar residues" evidence="1">
    <location>
        <begin position="573"/>
        <end position="582"/>
    </location>
</feature>
<feature type="region of interest" description="Disordered" evidence="1">
    <location>
        <begin position="737"/>
        <end position="774"/>
    </location>
</feature>
<feature type="compositionally biased region" description="Polar residues" evidence="1">
    <location>
        <begin position="12"/>
        <end position="42"/>
    </location>
</feature>
<feature type="region of interest" description="Disordered" evidence="1">
    <location>
        <begin position="338"/>
        <end position="395"/>
    </location>
</feature>
<dbReference type="EMBL" id="BMAR01000004">
    <property type="protein sequence ID" value="GFR42784.1"/>
    <property type="molecule type" value="Genomic_DNA"/>
</dbReference>
<feature type="compositionally biased region" description="Polar residues" evidence="1">
    <location>
        <begin position="755"/>
        <end position="769"/>
    </location>
</feature>
<feature type="compositionally biased region" description="Low complexity" evidence="1">
    <location>
        <begin position="612"/>
        <end position="630"/>
    </location>
</feature>
<keyword evidence="3" id="KW-1185">Reference proteome</keyword>
<proteinExistence type="predicted"/>
<organism evidence="2 3">
    <name type="scientific">Astrephomene gubernaculifera</name>
    <dbReference type="NCBI Taxonomy" id="47775"/>
    <lineage>
        <taxon>Eukaryota</taxon>
        <taxon>Viridiplantae</taxon>
        <taxon>Chlorophyta</taxon>
        <taxon>core chlorophytes</taxon>
        <taxon>Chlorophyceae</taxon>
        <taxon>CS clade</taxon>
        <taxon>Chlamydomonadales</taxon>
        <taxon>Astrephomenaceae</taxon>
        <taxon>Astrephomene</taxon>
    </lineage>
</organism>
<sequence length="948" mass="92075">MSRSKQCADDLSTPSTPHRSSNAVQRPNVKLATSNDSCSQKPAPNRALSPALFDSLQRRAAQLKVLLDSLQSNDRSRSPLTYSVEHSHASFGLSPASATSGGSCLVLKKSSAVSGATSSGAIGAKAKRAQSVTSQRAPRARSPHELSQRLQAKKVESELRKSQGGVAGAIGSTSILNRYAGRDSSWTGGDPSVKKAISKQQVHHGEAVAEQLQVRGGAGRRHRNGGGGDGGSGSLVCGSSSAKGLAAAGSHAREATTSSSCTNSGSILSSRIGGATSGNNNPQSYAGTPSSEAVAASTKSCTASAAVVMTSPSPPTAVPAAAATAVAPPNGLYGNPSAATVATSRWPHPPTTAPLPLPLQQQRSHASDPDQEDEEPAACRPASGREGIDLRDDSSGANVGVLAAAQESTKPGMQNIPAASEVAAAPSLALGQQADQQQQEQQHQLPITGATFSVTRALELILAASQLPDLPAPGIPGVAASETAAARVYRDLQLGGEGGATGSVVLGATSETAPGSLNGGSAVAIARAGEGVGGAAASVDDDGALGEEAMATSSLAGAYMPSAASPAAVAEEQQLQPGQRQPVSICDGDGKDGGDGSTAAAAAAIGPMEVFSGSEPTSCAPSSSSCSSGSSGTGGYGASEGDGGCGGNAAASAATAATDDAVSADEMRMNMTSPGSAAAPPAGAAGAAAAASTKSEAATSAASEEALARALAAARASAQVAFLNQRNQLLQKHNPQTAANGAMQRPTPATPGGSLHSSSLPNNRHNSNPASCRSSASGGCKAAAAASSLVSGISPNPHIASPSSLPSSAAPATAFRTQISSSDDGFGHGAASFGAARDGLAVPAAATAVADDASCMGFGQADAAAAAVTVLQTSAAAPAAAAATGAVANGSSRYEQLLTMLLSRPAVGGRGSGGGAAAAAPAAAGPSGACRGPCRSCGGAAPGGRGGG</sequence>
<evidence type="ECO:0000313" key="3">
    <source>
        <dbReference type="Proteomes" id="UP001054857"/>
    </source>
</evidence>
<feature type="region of interest" description="Disordered" evidence="1">
    <location>
        <begin position="1"/>
        <end position="49"/>
    </location>
</feature>
<feature type="compositionally biased region" description="Polar residues" evidence="1">
    <location>
        <begin position="277"/>
        <end position="291"/>
    </location>
</feature>
<feature type="region of interest" description="Disordered" evidence="1">
    <location>
        <begin position="567"/>
        <end position="599"/>
    </location>
</feature>
<reference evidence="2 3" key="1">
    <citation type="journal article" date="2021" name="Sci. Rep.">
        <title>Genome sequencing of the multicellular alga Astrephomene provides insights into convergent evolution of germ-soma differentiation.</title>
        <authorList>
            <person name="Yamashita S."/>
            <person name="Yamamoto K."/>
            <person name="Matsuzaki R."/>
            <person name="Suzuki S."/>
            <person name="Yamaguchi H."/>
            <person name="Hirooka S."/>
            <person name="Minakuchi Y."/>
            <person name="Miyagishima S."/>
            <person name="Kawachi M."/>
            <person name="Toyoda A."/>
            <person name="Nozaki H."/>
        </authorList>
    </citation>
    <scope>NUCLEOTIDE SEQUENCE [LARGE SCALE GENOMIC DNA]</scope>
    <source>
        <strain evidence="2 3">NIES-4017</strain>
    </source>
</reference>
<dbReference type="AlphaFoldDB" id="A0AAD3HIP7"/>
<gene>
    <name evidence="2" type="ORF">Agub_g3747</name>
</gene>
<feature type="compositionally biased region" description="Pro residues" evidence="1">
    <location>
        <begin position="347"/>
        <end position="357"/>
    </location>
</feature>
<feature type="region of interest" description="Disordered" evidence="1">
    <location>
        <begin position="116"/>
        <end position="149"/>
    </location>
</feature>
<protein>
    <submittedName>
        <fullName evidence="2">Uncharacterized protein</fullName>
    </submittedName>
</protein>
<dbReference type="Proteomes" id="UP001054857">
    <property type="component" value="Unassembled WGS sequence"/>
</dbReference>
<feature type="region of interest" description="Disordered" evidence="1">
    <location>
        <begin position="612"/>
        <end position="637"/>
    </location>
</feature>
<feature type="non-terminal residue" evidence="2">
    <location>
        <position position="1"/>
    </location>
</feature>
<comment type="caution">
    <text evidence="2">The sequence shown here is derived from an EMBL/GenBank/DDBJ whole genome shotgun (WGS) entry which is preliminary data.</text>
</comment>
<accession>A0AAD3HIP7</accession>
<name>A0AAD3HIP7_9CHLO</name>
<evidence type="ECO:0000256" key="1">
    <source>
        <dbReference type="SAM" id="MobiDB-lite"/>
    </source>
</evidence>